<evidence type="ECO:0000259" key="1">
    <source>
        <dbReference type="Pfam" id="PF08937"/>
    </source>
</evidence>
<dbReference type="RefSeq" id="WP_138858025.1">
    <property type="nucleotide sequence ID" value="NZ_CP040709.1"/>
</dbReference>
<dbReference type="InterPro" id="IPR015032">
    <property type="entry name" value="ThsB__TIR-like_domain"/>
</dbReference>
<accession>A0A840S1D3</accession>
<sequence>MTQRRVFYSFHYKPDNWRVGQVRNIGAIEDNKPASDNDWETVKKGGDTAIQSWIDGQLKGRSCVVVLIGSETAGRKWINYEIEKGWNDGKGLVGIHIHQLKNREGVTATKGANPFKGFTLANGKDLSNVVKAYDPTGVDSKAVYQMIANNLDSWIEEAIRIRANN</sequence>
<dbReference type="Gene3D" id="3.40.50.9200">
    <property type="entry name" value="Hypothetical protein MTH538"/>
    <property type="match status" value="1"/>
</dbReference>
<evidence type="ECO:0000313" key="3">
    <source>
        <dbReference type="Proteomes" id="UP000554837"/>
    </source>
</evidence>
<dbReference type="Proteomes" id="UP000554837">
    <property type="component" value="Unassembled WGS sequence"/>
</dbReference>
<name>A0A840S1D3_9BURK</name>
<proteinExistence type="predicted"/>
<evidence type="ECO:0000313" key="2">
    <source>
        <dbReference type="EMBL" id="MBB5202886.1"/>
    </source>
</evidence>
<comment type="caution">
    <text evidence="2">The sequence shown here is derived from an EMBL/GenBank/DDBJ whole genome shotgun (WGS) entry which is preliminary data.</text>
</comment>
<organism evidence="2 3">
    <name type="scientific">Inhella inkyongensis</name>
    <dbReference type="NCBI Taxonomy" id="392593"/>
    <lineage>
        <taxon>Bacteria</taxon>
        <taxon>Pseudomonadati</taxon>
        <taxon>Pseudomonadota</taxon>
        <taxon>Betaproteobacteria</taxon>
        <taxon>Burkholderiales</taxon>
        <taxon>Sphaerotilaceae</taxon>
        <taxon>Inhella</taxon>
    </lineage>
</organism>
<dbReference type="SUPFAM" id="SSF52206">
    <property type="entry name" value="Hypothetical protein MTH538"/>
    <property type="match status" value="1"/>
</dbReference>
<gene>
    <name evidence="2" type="ORF">HNQ51_000179</name>
</gene>
<feature type="domain" description="Thoeris protein ThsB TIR-like" evidence="1">
    <location>
        <begin position="7"/>
        <end position="101"/>
    </location>
</feature>
<protein>
    <submittedName>
        <fullName evidence="2">LysM repeat protein</fullName>
    </submittedName>
</protein>
<dbReference type="Pfam" id="PF08937">
    <property type="entry name" value="ThsB_TIR"/>
    <property type="match status" value="1"/>
</dbReference>
<reference evidence="2 3" key="1">
    <citation type="submission" date="2020-08" db="EMBL/GenBank/DDBJ databases">
        <title>Genomic Encyclopedia of Type Strains, Phase IV (KMG-IV): sequencing the most valuable type-strain genomes for metagenomic binning, comparative biology and taxonomic classification.</title>
        <authorList>
            <person name="Goeker M."/>
        </authorList>
    </citation>
    <scope>NUCLEOTIDE SEQUENCE [LARGE SCALE GENOMIC DNA]</scope>
    <source>
        <strain evidence="2 3">DSM 23958</strain>
    </source>
</reference>
<dbReference type="EMBL" id="JACHHO010000001">
    <property type="protein sequence ID" value="MBB5202886.1"/>
    <property type="molecule type" value="Genomic_DNA"/>
</dbReference>
<dbReference type="InterPro" id="IPR036490">
    <property type="entry name" value="ThsB_TIR-like_sf"/>
</dbReference>
<dbReference type="OrthoDB" id="9811746at2"/>
<keyword evidence="3" id="KW-1185">Reference proteome</keyword>
<dbReference type="AlphaFoldDB" id="A0A840S1D3"/>